<keyword evidence="1" id="KW-1133">Transmembrane helix</keyword>
<protein>
    <submittedName>
        <fullName evidence="2">DUF6090 family protein</fullName>
    </submittedName>
</protein>
<gene>
    <name evidence="2" type="ORF">ACFOWD_06675</name>
</gene>
<sequence length="258" mass="30637">MIKFFRKIRQRLLAENRFNKYLLYAIGEILLVVIGILIALQINNWNQQHQNKIKESYYLKEMQKEFLNDQKTLERFTSLTEAKKSRGILVKNNLKNDTINKKELLPHLFFNGKIVAFKSFTPVYDELISSGQMNLIKNDSLKILIREYNDVINKSESFLYKESQSIKEKYNLHLFKYFDSEIITKLWDSEYGKNLPKEKLNGLKHDFEGFRKDPNSYYYVAMCIGVDSELNRWYSKVISPKLSNILNLLNNEIKHLND</sequence>
<keyword evidence="3" id="KW-1185">Reference proteome</keyword>
<keyword evidence="1" id="KW-0472">Membrane</keyword>
<evidence type="ECO:0000313" key="3">
    <source>
        <dbReference type="Proteomes" id="UP001595826"/>
    </source>
</evidence>
<comment type="caution">
    <text evidence="2">The sequence shown here is derived from an EMBL/GenBank/DDBJ whole genome shotgun (WGS) entry which is preliminary data.</text>
</comment>
<dbReference type="EMBL" id="JBHSCY010000001">
    <property type="protein sequence ID" value="MFC4268584.1"/>
    <property type="molecule type" value="Genomic_DNA"/>
</dbReference>
<keyword evidence="1" id="KW-0812">Transmembrane</keyword>
<evidence type="ECO:0000313" key="2">
    <source>
        <dbReference type="EMBL" id="MFC4268584.1"/>
    </source>
</evidence>
<dbReference type="Pfam" id="PF19578">
    <property type="entry name" value="DUF6090"/>
    <property type="match status" value="1"/>
</dbReference>
<feature type="transmembrane region" description="Helical" evidence="1">
    <location>
        <begin position="21"/>
        <end position="42"/>
    </location>
</feature>
<reference evidence="3" key="1">
    <citation type="journal article" date="2019" name="Int. J. Syst. Evol. Microbiol.">
        <title>The Global Catalogue of Microorganisms (GCM) 10K type strain sequencing project: providing services to taxonomists for standard genome sequencing and annotation.</title>
        <authorList>
            <consortium name="The Broad Institute Genomics Platform"/>
            <consortium name="The Broad Institute Genome Sequencing Center for Infectious Disease"/>
            <person name="Wu L."/>
            <person name="Ma J."/>
        </authorList>
    </citation>
    <scope>NUCLEOTIDE SEQUENCE [LARGE SCALE GENOMIC DNA]</scope>
    <source>
        <strain evidence="3">CECT 8655</strain>
    </source>
</reference>
<dbReference type="RefSeq" id="WP_377409119.1">
    <property type="nucleotide sequence ID" value="NZ_JBHSCY010000001.1"/>
</dbReference>
<proteinExistence type="predicted"/>
<name>A0ABV8R856_9FLAO</name>
<dbReference type="Proteomes" id="UP001595826">
    <property type="component" value="Unassembled WGS sequence"/>
</dbReference>
<dbReference type="InterPro" id="IPR045749">
    <property type="entry name" value="DUF6090"/>
</dbReference>
<accession>A0ABV8R856</accession>
<organism evidence="2 3">
    <name type="scientific">Polaribacter marinivivus</name>
    <dbReference type="NCBI Taxonomy" id="1524260"/>
    <lineage>
        <taxon>Bacteria</taxon>
        <taxon>Pseudomonadati</taxon>
        <taxon>Bacteroidota</taxon>
        <taxon>Flavobacteriia</taxon>
        <taxon>Flavobacteriales</taxon>
        <taxon>Flavobacteriaceae</taxon>
    </lineage>
</organism>
<evidence type="ECO:0000256" key="1">
    <source>
        <dbReference type="SAM" id="Phobius"/>
    </source>
</evidence>